<name>A0AAV7JV10_9METZ</name>
<dbReference type="InterPro" id="IPR029168">
    <property type="entry name" value="REC114L"/>
</dbReference>
<dbReference type="PANTHER" id="PTHR34921:SF1">
    <property type="entry name" value="MEIOTIC RECOMBINATION PROTEIN REC114"/>
    <property type="match status" value="1"/>
</dbReference>
<dbReference type="Pfam" id="PF15165">
    <property type="entry name" value="REC114-like"/>
    <property type="match status" value="1"/>
</dbReference>
<gene>
    <name evidence="1" type="ORF">LOD99_4128</name>
</gene>
<protein>
    <submittedName>
        <fullName evidence="1">Meiotic recombination protein</fullName>
    </submittedName>
</protein>
<proteinExistence type="predicted"/>
<organism evidence="1 2">
    <name type="scientific">Oopsacas minuta</name>
    <dbReference type="NCBI Taxonomy" id="111878"/>
    <lineage>
        <taxon>Eukaryota</taxon>
        <taxon>Metazoa</taxon>
        <taxon>Porifera</taxon>
        <taxon>Hexactinellida</taxon>
        <taxon>Hexasterophora</taxon>
        <taxon>Lyssacinosida</taxon>
        <taxon>Leucopsacidae</taxon>
        <taxon>Oopsacas</taxon>
    </lineage>
</organism>
<sequence length="259" mass="28736">MLANRMWDISKYARYVEGESKELNGASKGEWKSYEGMEKSIKLAVLPDHLMLSGSSNVLESFSLIEAHTHVRGVRKGDSLLIVYKMGEGSRRFRVRFQSSPGNSGLRGCSECHTVLMAYFPFKNLDENSESSTQPILSQSFSSQVDRLVDTEFNSSQIIQIKQQPNFPPAAIPPSLPTSSTATHIEGSHPISDLAEALMNPDAPLPGCFSGTNYPTEHIRFFIQVCLTDPSFPGFVKAVEQEMEQLFGQKVDPETNPTK</sequence>
<comment type="caution">
    <text evidence="1">The sequence shown here is derived from an EMBL/GenBank/DDBJ whole genome shotgun (WGS) entry which is preliminary data.</text>
</comment>
<evidence type="ECO:0000313" key="1">
    <source>
        <dbReference type="EMBL" id="KAI6652742.1"/>
    </source>
</evidence>
<keyword evidence="2" id="KW-1185">Reference proteome</keyword>
<dbReference type="Proteomes" id="UP001165289">
    <property type="component" value="Unassembled WGS sequence"/>
</dbReference>
<dbReference type="PANTHER" id="PTHR34921">
    <property type="entry name" value="MEIOTIC RECOMBINATION PROTEIN REC114"/>
    <property type="match status" value="1"/>
</dbReference>
<reference evidence="1 2" key="1">
    <citation type="journal article" date="2023" name="BMC Biol.">
        <title>The compact genome of the sponge Oopsacas minuta (Hexactinellida) is lacking key metazoan core genes.</title>
        <authorList>
            <person name="Santini S."/>
            <person name="Schenkelaars Q."/>
            <person name="Jourda C."/>
            <person name="Duchesne M."/>
            <person name="Belahbib H."/>
            <person name="Rocher C."/>
            <person name="Selva M."/>
            <person name="Riesgo A."/>
            <person name="Vervoort M."/>
            <person name="Leys S.P."/>
            <person name="Kodjabachian L."/>
            <person name="Le Bivic A."/>
            <person name="Borchiellini C."/>
            <person name="Claverie J.M."/>
            <person name="Renard E."/>
        </authorList>
    </citation>
    <scope>NUCLEOTIDE SEQUENCE [LARGE SCALE GENOMIC DNA]</scope>
    <source>
        <strain evidence="1">SPO-2</strain>
    </source>
</reference>
<accession>A0AAV7JV10</accession>
<evidence type="ECO:0000313" key="2">
    <source>
        <dbReference type="Proteomes" id="UP001165289"/>
    </source>
</evidence>
<dbReference type="AlphaFoldDB" id="A0AAV7JV10"/>
<dbReference type="EMBL" id="JAKMXF010000297">
    <property type="protein sequence ID" value="KAI6652742.1"/>
    <property type="molecule type" value="Genomic_DNA"/>
</dbReference>